<keyword evidence="4 8" id="KW-0812">Transmembrane</keyword>
<feature type="transmembrane region" description="Helical" evidence="8">
    <location>
        <begin position="749"/>
        <end position="770"/>
    </location>
</feature>
<comment type="subcellular location">
    <subcellularLocation>
        <location evidence="1">Membrane</location>
        <topology evidence="1">Multi-pass membrane protein</topology>
    </subcellularLocation>
</comment>
<evidence type="ECO:0000256" key="3">
    <source>
        <dbReference type="ARBA" id="ARBA00022448"/>
    </source>
</evidence>
<feature type="transmembrane region" description="Helical" evidence="8">
    <location>
        <begin position="886"/>
        <end position="905"/>
    </location>
</feature>
<feature type="transmembrane region" description="Helical" evidence="8">
    <location>
        <begin position="227"/>
        <end position="245"/>
    </location>
</feature>
<evidence type="ECO:0000256" key="4">
    <source>
        <dbReference type="ARBA" id="ARBA00022692"/>
    </source>
</evidence>
<dbReference type="InterPro" id="IPR051359">
    <property type="entry name" value="CaCA_antiporter"/>
</dbReference>
<keyword evidence="5 8" id="KW-1133">Transmembrane helix</keyword>
<feature type="compositionally biased region" description="Low complexity" evidence="7">
    <location>
        <begin position="499"/>
        <end position="521"/>
    </location>
</feature>
<feature type="domain" description="Sodium/calcium exchanger membrane region" evidence="9">
    <location>
        <begin position="131"/>
        <end position="270"/>
    </location>
</feature>
<feature type="transmembrane region" description="Helical" evidence="8">
    <location>
        <begin position="124"/>
        <end position="143"/>
    </location>
</feature>
<feature type="region of interest" description="Disordered" evidence="7">
    <location>
        <begin position="638"/>
        <end position="733"/>
    </location>
</feature>
<feature type="transmembrane region" description="Helical" evidence="8">
    <location>
        <begin position="155"/>
        <end position="174"/>
    </location>
</feature>
<evidence type="ECO:0000256" key="6">
    <source>
        <dbReference type="ARBA" id="ARBA00023136"/>
    </source>
</evidence>
<feature type="transmembrane region" description="Helical" evidence="8">
    <location>
        <begin position="20"/>
        <end position="41"/>
    </location>
</feature>
<feature type="domain" description="Sodium/calcium exchanger membrane region" evidence="9">
    <location>
        <begin position="812"/>
        <end position="974"/>
    </location>
</feature>
<feature type="transmembrane region" description="Helical" evidence="8">
    <location>
        <begin position="194"/>
        <end position="215"/>
    </location>
</feature>
<evidence type="ECO:0000256" key="2">
    <source>
        <dbReference type="ARBA" id="ARBA00008170"/>
    </source>
</evidence>
<feature type="region of interest" description="Disordered" evidence="7">
    <location>
        <begin position="307"/>
        <end position="327"/>
    </location>
</feature>
<dbReference type="Proteomes" id="UP001583172">
    <property type="component" value="Unassembled WGS sequence"/>
</dbReference>
<organism evidence="10 11">
    <name type="scientific">Humicola insolens</name>
    <name type="common">Soft-rot fungus</name>
    <dbReference type="NCBI Taxonomy" id="85995"/>
    <lineage>
        <taxon>Eukaryota</taxon>
        <taxon>Fungi</taxon>
        <taxon>Dikarya</taxon>
        <taxon>Ascomycota</taxon>
        <taxon>Pezizomycotina</taxon>
        <taxon>Sordariomycetes</taxon>
        <taxon>Sordariomycetidae</taxon>
        <taxon>Sordariales</taxon>
        <taxon>Chaetomiaceae</taxon>
        <taxon>Mycothermus</taxon>
    </lineage>
</organism>
<dbReference type="EMBL" id="JAZGSY010000048">
    <property type="protein sequence ID" value="KAL1842281.1"/>
    <property type="molecule type" value="Genomic_DNA"/>
</dbReference>
<feature type="transmembrane region" description="Helical" evidence="8">
    <location>
        <begin position="959"/>
        <end position="977"/>
    </location>
</feature>
<feature type="transmembrane region" description="Helical" evidence="8">
    <location>
        <begin position="251"/>
        <end position="275"/>
    </location>
</feature>
<dbReference type="PANTHER" id="PTHR12266">
    <property type="entry name" value="NA+/CA2+ K+ INDEPENDENT EXCHANGER"/>
    <property type="match status" value="1"/>
</dbReference>
<dbReference type="Gene3D" id="1.20.1420.30">
    <property type="entry name" value="NCX, central ion-binding region"/>
    <property type="match status" value="2"/>
</dbReference>
<feature type="compositionally biased region" description="Polar residues" evidence="7">
    <location>
        <begin position="461"/>
        <end position="476"/>
    </location>
</feature>
<comment type="caution">
    <text evidence="10">The sequence shown here is derived from an EMBL/GenBank/DDBJ whole genome shotgun (WGS) entry which is preliminary data.</text>
</comment>
<protein>
    <recommendedName>
        <fullName evidence="9">Sodium/calcium exchanger membrane region domain-containing protein</fullName>
    </recommendedName>
</protein>
<dbReference type="Pfam" id="PF01699">
    <property type="entry name" value="Na_Ca_ex"/>
    <property type="match status" value="2"/>
</dbReference>
<feature type="transmembrane region" description="Helical" evidence="8">
    <location>
        <begin position="809"/>
        <end position="827"/>
    </location>
</feature>
<evidence type="ECO:0000256" key="1">
    <source>
        <dbReference type="ARBA" id="ARBA00004141"/>
    </source>
</evidence>
<name>A0ABR3VN03_HUMIN</name>
<evidence type="ECO:0000256" key="7">
    <source>
        <dbReference type="SAM" id="MobiDB-lite"/>
    </source>
</evidence>
<dbReference type="InterPro" id="IPR004837">
    <property type="entry name" value="NaCa_Exmemb"/>
</dbReference>
<comment type="similarity">
    <text evidence="2">Belongs to the Ca(2+):cation antiporter (CaCA) (TC 2.A.19) family.</text>
</comment>
<accession>A0ABR3VN03</accession>
<proteinExistence type="inferred from homology"/>
<evidence type="ECO:0000256" key="8">
    <source>
        <dbReference type="SAM" id="Phobius"/>
    </source>
</evidence>
<evidence type="ECO:0000259" key="9">
    <source>
        <dbReference type="Pfam" id="PF01699"/>
    </source>
</evidence>
<feature type="region of interest" description="Disordered" evidence="7">
    <location>
        <begin position="408"/>
        <end position="555"/>
    </location>
</feature>
<feature type="compositionally biased region" description="Polar residues" evidence="7">
    <location>
        <begin position="522"/>
        <end position="532"/>
    </location>
</feature>
<feature type="transmembrane region" description="Helical" evidence="8">
    <location>
        <begin position="776"/>
        <end position="797"/>
    </location>
</feature>
<keyword evidence="3" id="KW-0813">Transport</keyword>
<gene>
    <name evidence="10" type="ORF">VTJ49DRAFT_5666</name>
</gene>
<evidence type="ECO:0000256" key="5">
    <source>
        <dbReference type="ARBA" id="ARBA00022989"/>
    </source>
</evidence>
<keyword evidence="11" id="KW-1185">Reference proteome</keyword>
<evidence type="ECO:0000313" key="11">
    <source>
        <dbReference type="Proteomes" id="UP001583172"/>
    </source>
</evidence>
<feature type="compositionally biased region" description="Low complexity" evidence="7">
    <location>
        <begin position="318"/>
        <end position="327"/>
    </location>
</feature>
<sequence>MPISPSTPLRGPMRRRNRQFNTRPAAGALLLVTLIAAIAVWKSKSSPGAGPLTPHQHLSARSLSSLEDPRVPYALRTTKDKDCRKVHQAADQCAFVRANCADDEPGLLHYLTFYYCDFGTVRPVAFTIITLWLGLLFTTIGLAASDFFSPNLNTIATVLGMSQSLAGVTFLAFGNGSPDVFSTFAAMRSNSGSMAVGELIGAAGFITAVVAGSMALVREFKVSRRSFVRDILFFIVAICFTMGFLADGELHLWECFTMIGFYGFYVFVVVGWHWVTTRRKKRLMREVAARAHLYVAPGAAVDELEPYRDEPEDEEEAGAPGRRATAEPTDISVLERGPRIEVDGVPTFEDDEEDEERQNLVATEMANSMRVNRPRWSRSNTTTTAPIRPSLLGALEFRSILSSLQKERNMQMAPLHSRSHSVQHSGDFRGRPRTSTMSEDVSHALMRRSPSHTDIADVSRDSTSSAPHTRPSSMTRTIDGLLAPPPSGLVSAAEPSTAQDSQSPGQTDQQQPLQLQIPSTSARASGLSSPTLSPHPGLSESPAALTPLPDQQLPSFHLPVSSVARRQSLPGLDESESQPRPVRWWPYSMLPPPHVLSATFFPTLQDWCNKTSWDKVASLLSFPCVFLLVATLPVVETERKREDTEGDGVPNTPETVHLGNATAPTVTVQDGVELEPETEWQAYRRRTRSISSRSPMSRSSSWRSLNPPHPGDPLSSPALPIPKPPEPTAEAASAASSTLSAELAGWNRWLVSVQLFTGPLFAAFILWANFFETALALLRLVLCSLLVSLLLLAALLLTTTADKKPRYHFLLSFLGFVIGVAWISTIAGEVVGVLKALGVILDISEAILGLTVFAVGNSLGDLVADVTIARLGLPVMALAACFGGPMLNILLGIGMGGAIMSIGAADRHQVKHPDQPRRYKPYRIQVGGSLLISAVTVLLTLVTLLVVVPANNWVMSRKIGWVLIGIWGVGTFVNVVVEMKGDWLDVS</sequence>
<feature type="transmembrane region" description="Helical" evidence="8">
    <location>
        <begin position="926"/>
        <end position="947"/>
    </location>
</feature>
<dbReference type="PANTHER" id="PTHR12266:SF0">
    <property type="entry name" value="MITOCHONDRIAL SODIUM_CALCIUM EXCHANGER PROTEIN"/>
    <property type="match status" value="1"/>
</dbReference>
<keyword evidence="6 8" id="KW-0472">Membrane</keyword>
<evidence type="ECO:0000313" key="10">
    <source>
        <dbReference type="EMBL" id="KAL1842281.1"/>
    </source>
</evidence>
<reference evidence="10 11" key="1">
    <citation type="journal article" date="2024" name="Commun. Biol.">
        <title>Comparative genomic analysis of thermophilic fungi reveals convergent evolutionary adaptations and gene losses.</title>
        <authorList>
            <person name="Steindorff A.S."/>
            <person name="Aguilar-Pontes M.V."/>
            <person name="Robinson A.J."/>
            <person name="Andreopoulos B."/>
            <person name="LaButti K."/>
            <person name="Kuo A."/>
            <person name="Mondo S."/>
            <person name="Riley R."/>
            <person name="Otillar R."/>
            <person name="Haridas S."/>
            <person name="Lipzen A."/>
            <person name="Grimwood J."/>
            <person name="Schmutz J."/>
            <person name="Clum A."/>
            <person name="Reid I.D."/>
            <person name="Moisan M.C."/>
            <person name="Butler G."/>
            <person name="Nguyen T.T.M."/>
            <person name="Dewar K."/>
            <person name="Conant G."/>
            <person name="Drula E."/>
            <person name="Henrissat B."/>
            <person name="Hansel C."/>
            <person name="Singer S."/>
            <person name="Hutchinson M.I."/>
            <person name="de Vries R.P."/>
            <person name="Natvig D.O."/>
            <person name="Powell A.J."/>
            <person name="Tsang A."/>
            <person name="Grigoriev I.V."/>
        </authorList>
    </citation>
    <scope>NUCLEOTIDE SEQUENCE [LARGE SCALE GENOMIC DNA]</scope>
    <source>
        <strain evidence="10 11">CBS 620.91</strain>
    </source>
</reference>
<dbReference type="InterPro" id="IPR044880">
    <property type="entry name" value="NCX_ion-bd_dom_sf"/>
</dbReference>
<feature type="compositionally biased region" description="Low complexity" evidence="7">
    <location>
        <begin position="689"/>
        <end position="704"/>
    </location>
</feature>